<dbReference type="Proteomes" id="UP000193669">
    <property type="component" value="Unassembled WGS sequence"/>
</dbReference>
<feature type="domain" description="Putative host cell surface-exposed lipoprotein Ltp-like HTH region" evidence="4">
    <location>
        <begin position="565"/>
        <end position="606"/>
    </location>
</feature>
<evidence type="ECO:0000256" key="2">
    <source>
        <dbReference type="SAM" id="MobiDB-lite"/>
    </source>
</evidence>
<dbReference type="EMBL" id="NCUK01000013">
    <property type="protein sequence ID" value="ORO54616.1"/>
    <property type="molecule type" value="Genomic_DNA"/>
</dbReference>
<evidence type="ECO:0000256" key="3">
    <source>
        <dbReference type="SAM" id="SignalP"/>
    </source>
</evidence>
<dbReference type="Pfam" id="PF19085">
    <property type="entry name" value="Choline_bind_2"/>
    <property type="match status" value="6"/>
</dbReference>
<reference evidence="5 6" key="1">
    <citation type="journal article" date="2016" name="Eur. J. Clin. Microbiol. Infect. Dis.">
        <title>Whole genome sequencing as a tool for phylogenetic analysis of clinical strains of Mitis group streptococci.</title>
        <authorList>
            <person name="Rasmussen L.H."/>
            <person name="Dargis R."/>
            <person name="Hojholt K."/>
            <person name="Christensen J.J."/>
            <person name="Skovgaard O."/>
            <person name="Justesen U.S."/>
            <person name="Rosenvinge F.S."/>
            <person name="Moser C."/>
            <person name="Lukjancenko O."/>
            <person name="Rasmussen S."/>
            <person name="Nielsen X.C."/>
        </authorList>
    </citation>
    <scope>NUCLEOTIDE SEQUENCE [LARGE SCALE GENOMIC DNA]</scope>
    <source>
        <strain evidence="5 6">RH_57980_07</strain>
    </source>
</reference>
<feature type="compositionally biased region" description="Basic and acidic residues" evidence="2">
    <location>
        <begin position="82"/>
        <end position="116"/>
    </location>
</feature>
<gene>
    <name evidence="5" type="ORF">B7721_08705</name>
</gene>
<sequence>MKKSKKILVTSLATATLGLIALSDTTGDFPFSAQHVSAQEKDASKNGKVVKENTTSAPNQAEKSKTPAQNPAEKPKTPAPKPEPKPAPKPAEKPKTPAQKPAEKPKNTSPKEDKSKSTAQSGWVGSSYYENGTKVTNKWIFDKKANSYFYLNASGNYVQNAWVGNYYLKSDGKMAKSEWIYDKNYGSYYYLTAEGSYARNAWVGNYYLKSNGKRAKNEWIYDNNYGSYYYLTAEGSYARNTWVGNYYLKSDGKMAKAEWIYDKNYGSYYYLTAEGSYARNKWVGNYYLKSDGKMAKNEWVDGGRYYVDSDGKKVKSEWIYDKNYGSYYYLTAEGSYARNKWIGKYYLKSDGKMAKNEWVDGGRYYVDSEGKMVMGKWVDGGRYYVGYDGVWQPKPADGNPYSAALKEAQGYNSIHLSKKRIYNQLIFKGFNSDTAQYAINHLNADYKANALAQARIHLKYGTSSKSEIYRTLTSPNLDNFTKEEANYAIQKLNLPSEGSYVRNKWVGAYYYKSDGKMAKNEWVDGGRYYVESDGKMARNKWVDGGRYYVGYDGVWQPKPADGNPYSAALKEAQSYNRLYLSKKGIYDQLIFKGFNSDTAQYAINHLNANYKANALAQARQHRKYSNLSKTEIYNMLTSPRIDRFTKEEANYAIQHLDD</sequence>
<dbReference type="RefSeq" id="WP_084878640.1">
    <property type="nucleotide sequence ID" value="NZ_NCUK01000013.1"/>
</dbReference>
<organism evidence="5 6">
    <name type="scientific">Streptococcus oralis subsp. oralis</name>
    <dbReference type="NCBI Taxonomy" id="1891914"/>
    <lineage>
        <taxon>Bacteria</taxon>
        <taxon>Bacillati</taxon>
        <taxon>Bacillota</taxon>
        <taxon>Bacilli</taxon>
        <taxon>Lactobacillales</taxon>
        <taxon>Streptococcaceae</taxon>
        <taxon>Streptococcus</taxon>
    </lineage>
</organism>
<comment type="caution">
    <text evidence="5">The sequence shown here is derived from an EMBL/GenBank/DDBJ whole genome shotgun (WGS) entry which is preliminary data.</text>
</comment>
<evidence type="ECO:0000313" key="5">
    <source>
        <dbReference type="EMBL" id="ORO54616.1"/>
    </source>
</evidence>
<feature type="domain" description="Putative host cell surface-exposed lipoprotein Ltp-like HTH region" evidence="4">
    <location>
        <begin position="401"/>
        <end position="442"/>
    </location>
</feature>
<feature type="domain" description="Putative host cell surface-exposed lipoprotein Ltp-like HTH region" evidence="4">
    <location>
        <begin position="610"/>
        <end position="656"/>
    </location>
</feature>
<keyword evidence="1" id="KW-0677">Repeat</keyword>
<feature type="region of interest" description="Disordered" evidence="2">
    <location>
        <begin position="36"/>
        <end position="123"/>
    </location>
</feature>
<feature type="domain" description="Putative host cell surface-exposed lipoprotein Ltp-like HTH region" evidence="4">
    <location>
        <begin position="445"/>
        <end position="492"/>
    </location>
</feature>
<dbReference type="InterPro" id="IPR011434">
    <property type="entry name" value="Ltp-like_HTH"/>
</dbReference>
<dbReference type="AlphaFoldDB" id="A0A1X1H6E0"/>
<accession>A0A1X1H6E0</accession>
<dbReference type="Gene3D" id="2.10.270.10">
    <property type="entry name" value="Cholin Binding"/>
    <property type="match status" value="4"/>
</dbReference>
<name>A0A1X1H6E0_STROR</name>
<dbReference type="InterPro" id="IPR036388">
    <property type="entry name" value="WH-like_DNA-bd_sf"/>
</dbReference>
<keyword evidence="3" id="KW-0732">Signal</keyword>
<proteinExistence type="predicted"/>
<dbReference type="Pfam" id="PF07553">
    <property type="entry name" value="Lipoprotein_Ltp"/>
    <property type="match status" value="4"/>
</dbReference>
<protein>
    <submittedName>
        <fullName evidence="5">Endo-beta-N-acetylglucosaminidase</fullName>
    </submittedName>
</protein>
<dbReference type="InterPro" id="IPR018337">
    <property type="entry name" value="Cell_wall/Cho-bd_repeat"/>
</dbReference>
<evidence type="ECO:0000313" key="6">
    <source>
        <dbReference type="Proteomes" id="UP000193669"/>
    </source>
</evidence>
<feature type="compositionally biased region" description="Polar residues" evidence="2">
    <location>
        <begin position="52"/>
        <end position="69"/>
    </location>
</feature>
<dbReference type="SUPFAM" id="SSF69360">
    <property type="entry name" value="Cell wall binding repeat"/>
    <property type="match status" value="3"/>
</dbReference>
<evidence type="ECO:0000256" key="1">
    <source>
        <dbReference type="ARBA" id="ARBA00022737"/>
    </source>
</evidence>
<evidence type="ECO:0000259" key="4">
    <source>
        <dbReference type="Pfam" id="PF07553"/>
    </source>
</evidence>
<feature type="compositionally biased region" description="Basic and acidic residues" evidence="2">
    <location>
        <begin position="38"/>
        <end position="51"/>
    </location>
</feature>
<feature type="signal peptide" evidence="3">
    <location>
        <begin position="1"/>
        <end position="21"/>
    </location>
</feature>
<feature type="chain" id="PRO_5039683776" evidence="3">
    <location>
        <begin position="22"/>
        <end position="658"/>
    </location>
</feature>
<dbReference type="Gene3D" id="1.10.10.10">
    <property type="entry name" value="Winged helix-like DNA-binding domain superfamily/Winged helix DNA-binding domain"/>
    <property type="match status" value="4"/>
</dbReference>